<evidence type="ECO:0000259" key="6">
    <source>
        <dbReference type="PROSITE" id="PS50808"/>
    </source>
</evidence>
<organism evidence="7 9">
    <name type="scientific">Parascaris univalens</name>
    <name type="common">Nematode worm</name>
    <dbReference type="NCBI Taxonomy" id="6257"/>
    <lineage>
        <taxon>Eukaryota</taxon>
        <taxon>Metazoa</taxon>
        <taxon>Ecdysozoa</taxon>
        <taxon>Nematoda</taxon>
        <taxon>Chromadorea</taxon>
        <taxon>Rhabditida</taxon>
        <taxon>Spirurina</taxon>
        <taxon>Ascaridomorpha</taxon>
        <taxon>Ascaridoidea</taxon>
        <taxon>Ascarididae</taxon>
        <taxon>Parascaris</taxon>
    </lineage>
</organism>
<dbReference type="InterPro" id="IPR003656">
    <property type="entry name" value="Znf_BED"/>
</dbReference>
<feature type="region of interest" description="Disordered" evidence="5">
    <location>
        <begin position="1"/>
        <end position="69"/>
    </location>
</feature>
<name>A0A915B6M1_PARUN</name>
<evidence type="ECO:0000313" key="7">
    <source>
        <dbReference type="Proteomes" id="UP000887569"/>
    </source>
</evidence>
<evidence type="ECO:0000313" key="8">
    <source>
        <dbReference type="WBParaSite" id="PgR029_g017_t01"/>
    </source>
</evidence>
<evidence type="ECO:0000256" key="2">
    <source>
        <dbReference type="ARBA" id="ARBA00022771"/>
    </source>
</evidence>
<dbReference type="PROSITE" id="PS50808">
    <property type="entry name" value="ZF_BED"/>
    <property type="match status" value="1"/>
</dbReference>
<dbReference type="InterPro" id="IPR036236">
    <property type="entry name" value="Znf_C2H2_sf"/>
</dbReference>
<keyword evidence="2 4" id="KW-0863">Zinc-finger</keyword>
<sequence length="354" mass="39986">MKTERHSTEMKSDESDAEHIDSSHRHNLRPCIHPTRRYNESPTLQPRKRRFSKLSSPMRNVSTRQPSLLPRNSPRFQSKVWMFCEKFYDEEGIRKAKCKICDAVLCYVGGSTRGILHHLRSIHSDVIDGIIQPVIKKRLTPVGGIDINDDEAWVQEFDDEDIGSITDSYAAQASEYQGKQKQREPVNLSKDKEPGLGYAALTSEETPSYAGEVYLREDGSYVTEEGDEFVDVVYVQEGELDDELNKHQVQNFVPSERAQTSRKRAVSSSQEGDSSSTDPLLNSAPGKRVGDGNVTEGSDAQFEMADYTVASYGTRSNRQLSADELVAEGGSNRFESRAKWRRRKIELDIDGHFD</sequence>
<evidence type="ECO:0000256" key="3">
    <source>
        <dbReference type="ARBA" id="ARBA00022833"/>
    </source>
</evidence>
<dbReference type="WBParaSite" id="PgR029_g017_t01">
    <property type="protein sequence ID" value="PgR029_g017_t01"/>
    <property type="gene ID" value="PgR029_g017"/>
</dbReference>
<protein>
    <submittedName>
        <fullName evidence="8 9">BED-type domain-containing protein</fullName>
    </submittedName>
</protein>
<proteinExistence type="predicted"/>
<dbReference type="GO" id="GO:0003677">
    <property type="term" value="F:DNA binding"/>
    <property type="evidence" value="ECO:0007669"/>
    <property type="project" value="InterPro"/>
</dbReference>
<reference evidence="8 9" key="1">
    <citation type="submission" date="2022-11" db="UniProtKB">
        <authorList>
            <consortium name="WormBaseParasite"/>
        </authorList>
    </citation>
    <scope>IDENTIFICATION</scope>
</reference>
<evidence type="ECO:0000313" key="9">
    <source>
        <dbReference type="WBParaSite" id="PgR029_g017_t02"/>
    </source>
</evidence>
<feature type="region of interest" description="Disordered" evidence="5">
    <location>
        <begin position="175"/>
        <end position="203"/>
    </location>
</feature>
<feature type="compositionally biased region" description="Basic and acidic residues" evidence="5">
    <location>
        <begin position="1"/>
        <end position="24"/>
    </location>
</feature>
<feature type="compositionally biased region" description="Basic and acidic residues" evidence="5">
    <location>
        <begin position="181"/>
        <end position="194"/>
    </location>
</feature>
<evidence type="ECO:0000256" key="5">
    <source>
        <dbReference type="SAM" id="MobiDB-lite"/>
    </source>
</evidence>
<keyword evidence="3" id="KW-0862">Zinc</keyword>
<keyword evidence="7" id="KW-1185">Reference proteome</keyword>
<keyword evidence="1" id="KW-0479">Metal-binding</keyword>
<feature type="region of interest" description="Disordered" evidence="5">
    <location>
        <begin position="254"/>
        <end position="297"/>
    </location>
</feature>
<evidence type="ECO:0000256" key="4">
    <source>
        <dbReference type="PROSITE-ProRule" id="PRU00027"/>
    </source>
</evidence>
<feature type="compositionally biased region" description="Low complexity" evidence="5">
    <location>
        <begin position="267"/>
        <end position="276"/>
    </location>
</feature>
<dbReference type="WBParaSite" id="PgR029_g017_t02">
    <property type="protein sequence ID" value="PgR029_g017_t02"/>
    <property type="gene ID" value="PgR029_g017"/>
</dbReference>
<dbReference type="AlphaFoldDB" id="A0A915B6M1"/>
<feature type="domain" description="BED-type" evidence="6">
    <location>
        <begin position="75"/>
        <end position="130"/>
    </location>
</feature>
<feature type="compositionally biased region" description="Polar residues" evidence="5">
    <location>
        <begin position="53"/>
        <end position="66"/>
    </location>
</feature>
<accession>A0A915B6M1</accession>
<evidence type="ECO:0000256" key="1">
    <source>
        <dbReference type="ARBA" id="ARBA00022723"/>
    </source>
</evidence>
<dbReference type="Proteomes" id="UP000887569">
    <property type="component" value="Unplaced"/>
</dbReference>
<dbReference type="SUPFAM" id="SSF57667">
    <property type="entry name" value="beta-beta-alpha zinc fingers"/>
    <property type="match status" value="1"/>
</dbReference>
<dbReference type="GO" id="GO:0008270">
    <property type="term" value="F:zinc ion binding"/>
    <property type="evidence" value="ECO:0007669"/>
    <property type="project" value="UniProtKB-KW"/>
</dbReference>
<dbReference type="SMART" id="SM00614">
    <property type="entry name" value="ZnF_BED"/>
    <property type="match status" value="1"/>
</dbReference>